<keyword evidence="1" id="KW-0805">Transcription regulation</keyword>
<keyword evidence="3" id="KW-0804">Transcription</keyword>
<dbReference type="Gene3D" id="3.40.50.2300">
    <property type="match status" value="2"/>
</dbReference>
<dbReference type="SMART" id="SM00345">
    <property type="entry name" value="HTH_GNTR"/>
    <property type="match status" value="1"/>
</dbReference>
<feature type="domain" description="HTH gntR-type" evidence="5">
    <location>
        <begin position="3"/>
        <end position="70"/>
    </location>
</feature>
<dbReference type="InterPro" id="IPR000524">
    <property type="entry name" value="Tscrpt_reg_HTH_GntR"/>
</dbReference>
<evidence type="ECO:0000256" key="1">
    <source>
        <dbReference type="ARBA" id="ARBA00023015"/>
    </source>
</evidence>
<dbReference type="KEGG" id="bmei:Spa11_27010"/>
<dbReference type="Proteomes" id="UP000316426">
    <property type="component" value="Chromosome"/>
</dbReference>
<dbReference type="InterPro" id="IPR028082">
    <property type="entry name" value="Peripla_BP_I"/>
</dbReference>
<evidence type="ECO:0000313" key="7">
    <source>
        <dbReference type="Proteomes" id="UP000316426"/>
    </source>
</evidence>
<dbReference type="InterPro" id="IPR036390">
    <property type="entry name" value="WH_DNA-bd_sf"/>
</dbReference>
<gene>
    <name evidence="6" type="primary">cytR</name>
    <name evidence="6" type="ORF">Spa11_27010</name>
</gene>
<sequence>MGRSKLVQLTDFLERRIANGEYARTGLPAERDLAEECGVSRATLRKALGELERKGLVERASNRRPKPKSQEGDSAAGREIAFLTPSLAPDSFSPDLQQWLFVSEHVARAHDARIRVQNYLHWDDPVITESLRQFDGVFLVTNSEPIPQWIANLLANANGVVALSEDLTELGIPSVVLFPPRHTSKLLDHLVGLGHERIDCLNVQGHNAITMARIDAWREWIGKQPEITGTVYDDPCTTDGNIFESAIASARQWLATEGRGATSVLCITLPAALGVVRAAREQCVEIGRDLSVCTIDNEGIGRFISPSITSFERPRAEKFIAKCLEWIIAGGDRQSWDQELLHEPRKLVLFEGESTGPIGGAAG</sequence>
<dbReference type="RefSeq" id="WP_145112949.1">
    <property type="nucleotide sequence ID" value="NZ_CP036349.1"/>
</dbReference>
<proteinExistence type="predicted"/>
<accession>A0A518K9M1</accession>
<dbReference type="Gene3D" id="1.10.10.10">
    <property type="entry name" value="Winged helix-like DNA-binding domain superfamily/Winged helix DNA-binding domain"/>
    <property type="match status" value="1"/>
</dbReference>
<dbReference type="SUPFAM" id="SSF53822">
    <property type="entry name" value="Periplasmic binding protein-like I"/>
    <property type="match status" value="1"/>
</dbReference>
<dbReference type="PANTHER" id="PTHR30146:SF109">
    <property type="entry name" value="HTH-TYPE TRANSCRIPTIONAL REGULATOR GALS"/>
    <property type="match status" value="1"/>
</dbReference>
<protein>
    <submittedName>
        <fullName evidence="6">HTH-type transcriptional repressor CytR</fullName>
    </submittedName>
</protein>
<dbReference type="PROSITE" id="PS50949">
    <property type="entry name" value="HTH_GNTR"/>
    <property type="match status" value="1"/>
</dbReference>
<reference evidence="6 7" key="1">
    <citation type="submission" date="2019-02" db="EMBL/GenBank/DDBJ databases">
        <title>Deep-cultivation of Planctomycetes and their phenomic and genomic characterization uncovers novel biology.</title>
        <authorList>
            <person name="Wiegand S."/>
            <person name="Jogler M."/>
            <person name="Boedeker C."/>
            <person name="Pinto D."/>
            <person name="Vollmers J."/>
            <person name="Rivas-Marin E."/>
            <person name="Kohn T."/>
            <person name="Peeters S.H."/>
            <person name="Heuer A."/>
            <person name="Rast P."/>
            <person name="Oberbeckmann S."/>
            <person name="Bunk B."/>
            <person name="Jeske O."/>
            <person name="Meyerdierks A."/>
            <person name="Storesund J.E."/>
            <person name="Kallscheuer N."/>
            <person name="Luecker S."/>
            <person name="Lage O.M."/>
            <person name="Pohl T."/>
            <person name="Merkel B.J."/>
            <person name="Hornburger P."/>
            <person name="Mueller R.-W."/>
            <person name="Bruemmer F."/>
            <person name="Labrenz M."/>
            <person name="Spormann A.M."/>
            <person name="Op den Camp H."/>
            <person name="Overmann J."/>
            <person name="Amann R."/>
            <person name="Jetten M.S.M."/>
            <person name="Mascher T."/>
            <person name="Medema M.H."/>
            <person name="Devos D.P."/>
            <person name="Kaster A.-K."/>
            <person name="Ovreas L."/>
            <person name="Rohde M."/>
            <person name="Galperin M.Y."/>
            <person name="Jogler C."/>
        </authorList>
    </citation>
    <scope>NUCLEOTIDE SEQUENCE [LARGE SCALE GENOMIC DNA]</scope>
    <source>
        <strain evidence="6 7">Spa11</strain>
    </source>
</reference>
<evidence type="ECO:0000313" key="6">
    <source>
        <dbReference type="EMBL" id="QDV74497.1"/>
    </source>
</evidence>
<organism evidence="6 7">
    <name type="scientific">Botrimarina mediterranea</name>
    <dbReference type="NCBI Taxonomy" id="2528022"/>
    <lineage>
        <taxon>Bacteria</taxon>
        <taxon>Pseudomonadati</taxon>
        <taxon>Planctomycetota</taxon>
        <taxon>Planctomycetia</taxon>
        <taxon>Pirellulales</taxon>
        <taxon>Lacipirellulaceae</taxon>
        <taxon>Botrimarina</taxon>
    </lineage>
</organism>
<dbReference type="AlphaFoldDB" id="A0A518K9M1"/>
<dbReference type="PRINTS" id="PR00035">
    <property type="entry name" value="HTHGNTR"/>
</dbReference>
<dbReference type="SUPFAM" id="SSF46785">
    <property type="entry name" value="Winged helix' DNA-binding domain"/>
    <property type="match status" value="1"/>
</dbReference>
<evidence type="ECO:0000256" key="2">
    <source>
        <dbReference type="ARBA" id="ARBA00023125"/>
    </source>
</evidence>
<dbReference type="Pfam" id="PF13377">
    <property type="entry name" value="Peripla_BP_3"/>
    <property type="match status" value="1"/>
</dbReference>
<dbReference type="EMBL" id="CP036349">
    <property type="protein sequence ID" value="QDV74497.1"/>
    <property type="molecule type" value="Genomic_DNA"/>
</dbReference>
<name>A0A518K9M1_9BACT</name>
<dbReference type="GO" id="GO:0000976">
    <property type="term" value="F:transcription cis-regulatory region binding"/>
    <property type="evidence" value="ECO:0007669"/>
    <property type="project" value="TreeGrafter"/>
</dbReference>
<evidence type="ECO:0000256" key="3">
    <source>
        <dbReference type="ARBA" id="ARBA00023163"/>
    </source>
</evidence>
<dbReference type="GO" id="GO:0003700">
    <property type="term" value="F:DNA-binding transcription factor activity"/>
    <property type="evidence" value="ECO:0007669"/>
    <property type="project" value="InterPro"/>
</dbReference>
<evidence type="ECO:0000259" key="5">
    <source>
        <dbReference type="PROSITE" id="PS50949"/>
    </source>
</evidence>
<feature type="region of interest" description="Disordered" evidence="4">
    <location>
        <begin position="55"/>
        <end position="75"/>
    </location>
</feature>
<evidence type="ECO:0000256" key="4">
    <source>
        <dbReference type="SAM" id="MobiDB-lite"/>
    </source>
</evidence>
<keyword evidence="2" id="KW-0238">DNA-binding</keyword>
<dbReference type="PANTHER" id="PTHR30146">
    <property type="entry name" value="LACI-RELATED TRANSCRIPTIONAL REPRESSOR"/>
    <property type="match status" value="1"/>
</dbReference>
<dbReference type="InterPro" id="IPR036388">
    <property type="entry name" value="WH-like_DNA-bd_sf"/>
</dbReference>
<dbReference type="Pfam" id="PF00392">
    <property type="entry name" value="GntR"/>
    <property type="match status" value="1"/>
</dbReference>
<keyword evidence="7" id="KW-1185">Reference proteome</keyword>
<dbReference type="CDD" id="cd07377">
    <property type="entry name" value="WHTH_GntR"/>
    <property type="match status" value="1"/>
</dbReference>
<dbReference type="InterPro" id="IPR046335">
    <property type="entry name" value="LacI/GalR-like_sensor"/>
</dbReference>